<dbReference type="SMART" id="SM00914">
    <property type="entry name" value="IDEAL"/>
    <property type="match status" value="1"/>
</dbReference>
<dbReference type="AlphaFoldDB" id="A0A268RZM3"/>
<dbReference type="Pfam" id="PF08864">
    <property type="entry name" value="UPF0302"/>
    <property type="match status" value="1"/>
</dbReference>
<dbReference type="PIRSF" id="PIRSF007165">
    <property type="entry name" value="UCP007165"/>
    <property type="match status" value="1"/>
</dbReference>
<evidence type="ECO:0000259" key="1">
    <source>
        <dbReference type="SMART" id="SM00914"/>
    </source>
</evidence>
<dbReference type="InterPro" id="IPR011188">
    <property type="entry name" value="UPF0302"/>
</dbReference>
<comment type="caution">
    <text evidence="2">The sequence shown here is derived from an EMBL/GenBank/DDBJ whole genome shotgun (WGS) entry which is preliminary data.</text>
</comment>
<feature type="domain" description="IDEAL" evidence="1">
    <location>
        <begin position="148"/>
        <end position="184"/>
    </location>
</feature>
<evidence type="ECO:0000313" key="3">
    <source>
        <dbReference type="Proteomes" id="UP000216133"/>
    </source>
</evidence>
<dbReference type="InterPro" id="IPR038091">
    <property type="entry name" value="UPF0302_N_sf"/>
</dbReference>
<gene>
    <name evidence="2" type="ORF">CHH61_12055</name>
</gene>
<dbReference type="Pfam" id="PF08858">
    <property type="entry name" value="IDEAL"/>
    <property type="match status" value="1"/>
</dbReference>
<accession>A0A268RZM3</accession>
<sequence length="195" mass="23485">MNIQITEKEERALSDQLKKQFLEWFLNKHHLKHRDARDLLLHIKSTPHLLQHLYFTEKRRPRARTLIVASTQSDEPGFVYYYGAKKTESVAKAWDDIVTNPSAPFYLIVHFYGRNLNHLYRQLLDTPLSRPYKTYKQFQMYEQETKQFLDYVSEANQINRLRAAIDKALDERNHEEFARLTRKLRQLQENHQRPS</sequence>
<name>A0A268RZM3_SHOCL</name>
<protein>
    <recommendedName>
        <fullName evidence="1">IDEAL domain-containing protein</fullName>
    </recommendedName>
</protein>
<dbReference type="Gene3D" id="3.40.1530.30">
    <property type="entry name" value="Uncharacterised family UPF0302, N-terminal domain"/>
    <property type="match status" value="1"/>
</dbReference>
<reference evidence="2 3" key="1">
    <citation type="submission" date="2017-07" db="EMBL/GenBank/DDBJ databases">
        <title>Isolation and whole genome analysis of endospore-forming bacteria from heroin.</title>
        <authorList>
            <person name="Kalinowski J."/>
            <person name="Ahrens B."/>
            <person name="Al-Dilaimi A."/>
            <person name="Winkler A."/>
            <person name="Wibberg D."/>
            <person name="Schleenbecker U."/>
            <person name="Ruckert C."/>
            <person name="Wolfel R."/>
            <person name="Grass G."/>
        </authorList>
    </citation>
    <scope>NUCLEOTIDE SEQUENCE [LARGE SCALE GENOMIC DNA]</scope>
    <source>
        <strain evidence="2 3">7523-2</strain>
    </source>
</reference>
<dbReference type="Gene3D" id="4.10.810.10">
    <property type="entry name" value="Virus Scaffolding Protein, Chain A"/>
    <property type="match status" value="1"/>
</dbReference>
<proteinExistence type="predicted"/>
<dbReference type="InterPro" id="IPR014957">
    <property type="entry name" value="IDEAL_dom"/>
</dbReference>
<dbReference type="EMBL" id="NPBS01000063">
    <property type="protein sequence ID" value="PAF25728.1"/>
    <property type="molecule type" value="Genomic_DNA"/>
</dbReference>
<organism evidence="2 3">
    <name type="scientific">Shouchella clausii</name>
    <name type="common">Alkalihalobacillus clausii</name>
    <dbReference type="NCBI Taxonomy" id="79880"/>
    <lineage>
        <taxon>Bacteria</taxon>
        <taxon>Bacillati</taxon>
        <taxon>Bacillota</taxon>
        <taxon>Bacilli</taxon>
        <taxon>Bacillales</taxon>
        <taxon>Bacillaceae</taxon>
        <taxon>Shouchella</taxon>
    </lineage>
</organism>
<dbReference type="InterPro" id="IPR027393">
    <property type="entry name" value="Virus_scaffolding_prot_C"/>
</dbReference>
<dbReference type="Proteomes" id="UP000216133">
    <property type="component" value="Unassembled WGS sequence"/>
</dbReference>
<dbReference type="InterPro" id="IPR014963">
    <property type="entry name" value="UPF0302_N"/>
</dbReference>
<evidence type="ECO:0000313" key="2">
    <source>
        <dbReference type="EMBL" id="PAF25728.1"/>
    </source>
</evidence>
<dbReference type="NCBIfam" id="NF002836">
    <property type="entry name" value="PRK03057.1"/>
    <property type="match status" value="1"/>
</dbReference>